<dbReference type="SMART" id="SM00146">
    <property type="entry name" value="PI3Kc"/>
    <property type="match status" value="1"/>
</dbReference>
<dbReference type="PROSITE" id="PS00915">
    <property type="entry name" value="PI3_4_KINASE_1"/>
    <property type="match status" value="1"/>
</dbReference>
<dbReference type="Pfam" id="PF02260">
    <property type="entry name" value="FATC"/>
    <property type="match status" value="1"/>
</dbReference>
<dbReference type="InterPro" id="IPR003152">
    <property type="entry name" value="FATC_dom"/>
</dbReference>
<dbReference type="InterPro" id="IPR018936">
    <property type="entry name" value="PI3/4_kinase_CS"/>
</dbReference>
<keyword evidence="4" id="KW-0808">Transferase</keyword>
<dbReference type="OrthoDB" id="381190at2759"/>
<evidence type="ECO:0000259" key="16">
    <source>
        <dbReference type="PROSITE" id="PS51190"/>
    </source>
</evidence>
<dbReference type="GO" id="GO:0005524">
    <property type="term" value="F:ATP binding"/>
    <property type="evidence" value="ECO:0007669"/>
    <property type="project" value="UniProtKB-KW"/>
</dbReference>
<evidence type="ECO:0000313" key="18">
    <source>
        <dbReference type="RefSeq" id="XP_017035887.1"/>
    </source>
</evidence>
<dbReference type="GO" id="GO:0004674">
    <property type="term" value="F:protein serine/threonine kinase activity"/>
    <property type="evidence" value="ECO:0007669"/>
    <property type="project" value="UniProtKB-KW"/>
</dbReference>
<gene>
    <name evidence="18" type="primary">tefu</name>
</gene>
<dbReference type="Pfam" id="PF00454">
    <property type="entry name" value="PI3_PI4_kinase"/>
    <property type="match status" value="1"/>
</dbReference>
<evidence type="ECO:0000256" key="11">
    <source>
        <dbReference type="ARBA" id="ARBA00047899"/>
    </source>
</evidence>
<dbReference type="Gene3D" id="1.10.1070.11">
    <property type="entry name" value="Phosphatidylinositol 3-/4-kinase, catalytic domain"/>
    <property type="match status" value="1"/>
</dbReference>
<evidence type="ECO:0000259" key="15">
    <source>
        <dbReference type="PROSITE" id="PS51189"/>
    </source>
</evidence>
<dbReference type="InterPro" id="IPR000403">
    <property type="entry name" value="PI3/4_kinase_cat_dom"/>
</dbReference>
<dbReference type="Proteomes" id="UP001652661">
    <property type="component" value="Chromosome 3R"/>
</dbReference>
<dbReference type="Gene3D" id="3.30.1010.10">
    <property type="entry name" value="Phosphatidylinositol 3-kinase Catalytic Subunit, Chain A, domain 4"/>
    <property type="match status" value="1"/>
</dbReference>
<dbReference type="InterPro" id="IPR038980">
    <property type="entry name" value="ATM_plant"/>
</dbReference>
<keyword evidence="8" id="KW-0067">ATP-binding</keyword>
<dbReference type="PROSITE" id="PS50290">
    <property type="entry name" value="PI3_4_KINASE_3"/>
    <property type="match status" value="1"/>
</dbReference>
<dbReference type="OMA" id="AYCRLDS"/>
<comment type="catalytic activity">
    <reaction evidence="11">
        <text>L-threonyl-[protein] + ATP = O-phospho-L-threonyl-[protein] + ADP + H(+)</text>
        <dbReference type="Rhea" id="RHEA:46608"/>
        <dbReference type="Rhea" id="RHEA-COMP:11060"/>
        <dbReference type="Rhea" id="RHEA-COMP:11605"/>
        <dbReference type="ChEBI" id="CHEBI:15378"/>
        <dbReference type="ChEBI" id="CHEBI:30013"/>
        <dbReference type="ChEBI" id="CHEBI:30616"/>
        <dbReference type="ChEBI" id="CHEBI:61977"/>
        <dbReference type="ChEBI" id="CHEBI:456216"/>
        <dbReference type="EC" id="2.7.11.1"/>
    </reaction>
</comment>
<comment type="subcellular location">
    <subcellularLocation>
        <location evidence="1">Nucleus</location>
    </subcellularLocation>
</comment>
<feature type="domain" description="FAT" evidence="15">
    <location>
        <begin position="1728"/>
        <end position="2327"/>
    </location>
</feature>
<keyword evidence="17" id="KW-1185">Reference proteome</keyword>
<keyword evidence="7 18" id="KW-0418">Kinase</keyword>
<organism evidence="17 18">
    <name type="scientific">Drosophila kikkawai</name>
    <name type="common">Fruit fly</name>
    <dbReference type="NCBI Taxonomy" id="30033"/>
    <lineage>
        <taxon>Eukaryota</taxon>
        <taxon>Metazoa</taxon>
        <taxon>Ecdysozoa</taxon>
        <taxon>Arthropoda</taxon>
        <taxon>Hexapoda</taxon>
        <taxon>Insecta</taxon>
        <taxon>Pterygota</taxon>
        <taxon>Neoptera</taxon>
        <taxon>Endopterygota</taxon>
        <taxon>Diptera</taxon>
        <taxon>Brachycera</taxon>
        <taxon>Muscomorpha</taxon>
        <taxon>Ephydroidea</taxon>
        <taxon>Drosophilidae</taxon>
        <taxon>Drosophila</taxon>
        <taxon>Sophophora</taxon>
    </lineage>
</organism>
<dbReference type="InterPro" id="IPR036940">
    <property type="entry name" value="PI3/4_kinase_cat_sf"/>
</dbReference>
<dbReference type="FunFam" id="3.30.1010.10:FF:000023">
    <property type="entry name" value="Serine/threonine-protein kinase ATM"/>
    <property type="match status" value="1"/>
</dbReference>
<dbReference type="PANTHER" id="PTHR37079">
    <property type="entry name" value="SERINE/THREONINE-PROTEIN KINASE ATM"/>
    <property type="match status" value="1"/>
</dbReference>
<evidence type="ECO:0000256" key="2">
    <source>
        <dbReference type="ARBA" id="ARBA00012513"/>
    </source>
</evidence>
<proteinExistence type="predicted"/>
<dbReference type="RefSeq" id="XP_017035887.1">
    <property type="nucleotide sequence ID" value="XM_017180398.3"/>
</dbReference>
<feature type="domain" description="PI3K/PI4K catalytic" evidence="14">
    <location>
        <begin position="2429"/>
        <end position="2748"/>
    </location>
</feature>
<dbReference type="PROSITE" id="PS00916">
    <property type="entry name" value="PI3_4_KINASE_2"/>
    <property type="match status" value="1"/>
</dbReference>
<feature type="domain" description="FATC" evidence="16">
    <location>
        <begin position="2750"/>
        <end position="2782"/>
    </location>
</feature>
<evidence type="ECO:0000256" key="9">
    <source>
        <dbReference type="ARBA" id="ARBA00023242"/>
    </source>
</evidence>
<evidence type="ECO:0000256" key="10">
    <source>
        <dbReference type="ARBA" id="ARBA00023306"/>
    </source>
</evidence>
<keyword evidence="6" id="KW-0227">DNA damage</keyword>
<evidence type="ECO:0000256" key="6">
    <source>
        <dbReference type="ARBA" id="ARBA00022763"/>
    </source>
</evidence>
<keyword evidence="9" id="KW-0539">Nucleus</keyword>
<dbReference type="InterPro" id="IPR044107">
    <property type="entry name" value="PIKKc_ATM"/>
</dbReference>
<evidence type="ECO:0000256" key="8">
    <source>
        <dbReference type="ARBA" id="ARBA00022840"/>
    </source>
</evidence>
<keyword evidence="3" id="KW-0723">Serine/threonine-protein kinase</keyword>
<evidence type="ECO:0000256" key="5">
    <source>
        <dbReference type="ARBA" id="ARBA00022741"/>
    </source>
</evidence>
<dbReference type="PROSITE" id="PS51189">
    <property type="entry name" value="FAT"/>
    <property type="match status" value="1"/>
</dbReference>
<dbReference type="PANTHER" id="PTHR37079:SF4">
    <property type="entry name" value="SERINE_THREONINE-PROTEIN KINASE ATM"/>
    <property type="match status" value="1"/>
</dbReference>
<evidence type="ECO:0000256" key="12">
    <source>
        <dbReference type="ARBA" id="ARBA00048679"/>
    </source>
</evidence>
<dbReference type="GO" id="GO:0006281">
    <property type="term" value="P:DNA repair"/>
    <property type="evidence" value="ECO:0007669"/>
    <property type="project" value="InterPro"/>
</dbReference>
<evidence type="ECO:0000256" key="7">
    <source>
        <dbReference type="ARBA" id="ARBA00022777"/>
    </source>
</evidence>
<dbReference type="SMART" id="SM01343">
    <property type="entry name" value="FATC"/>
    <property type="match status" value="1"/>
</dbReference>
<keyword evidence="10" id="KW-0131">Cell cycle</keyword>
<evidence type="ECO:0000256" key="4">
    <source>
        <dbReference type="ARBA" id="ARBA00022679"/>
    </source>
</evidence>
<name>A0A6P4J3C8_DROKI</name>
<dbReference type="GO" id="GO:0005634">
    <property type="term" value="C:nucleus"/>
    <property type="evidence" value="ECO:0007669"/>
    <property type="project" value="UniProtKB-SubCell"/>
</dbReference>
<evidence type="ECO:0000256" key="3">
    <source>
        <dbReference type="ARBA" id="ARBA00022527"/>
    </source>
</evidence>
<dbReference type="InterPro" id="IPR011009">
    <property type="entry name" value="Kinase-like_dom_sf"/>
</dbReference>
<keyword evidence="5" id="KW-0547">Nucleotide-binding</keyword>
<evidence type="ECO:0000313" key="17">
    <source>
        <dbReference type="Proteomes" id="UP001652661"/>
    </source>
</evidence>
<evidence type="ECO:0000259" key="14">
    <source>
        <dbReference type="PROSITE" id="PS50290"/>
    </source>
</evidence>
<sequence>MSALLNEVQRIVADVRSDKPATRNKAIEQLEEKLVNCREALTALLLDKRFDLSWAALYDVAKEALFKHAQSLHDANEKSFKTLAAKTYLYGNVYDRIVKYNLDAGLESTGSGHFLAKASLFNAFEEMIRSRVVIKYFGDRILSLLDRGIYSSASYVRDLKINEYSRILSYLFELNVGGDDFLHTTILKCITKTVTLAKDRVQLHCDLVEYLPELKSFASTANAARKTEIVRLYLIFATELSVNYHHQLCIHMQEILPKLCEFHNEDVFRDDTRNLFFQCVIQSLRSLYPKLDMGDFNTLGVPVHESWPQTLLRLKTIVNMEIRKNSLPRYKTAQLSNDKFSETFIKMSALVMFSVLWHLEEARKPDENGDGDVPKKVPKPSDKMDEIFVLIDKKETTFNDVWFAIFTELLQLSSVILNVGNYQQSLVTVSDIMQMYGNARNLRNLRLCLRSLLEKEKELLKSQSIQEGFLAELWKRMGNHLISETTTNSEGIKEKQLVLQLLIRHHKLSPKMVTSLLQNITTNEMMKRNECFATIREIYIHAGACGQDKASADMEPIIAWAYGSGERTSATQVIHNIASIDAKLQADTFAISIINFLDQQQLEELSKSESKEISAEQNLLAFKYNKQFVCLNREYAQPFVSITQLQSETKNCLYQTNYECLMRSLNYQSVNDNQPAAILKNLTSLHRMTCTMERLLHYKVFDAENFEACPLIKRIGLFLSHIEFQYKANCSEMLDESDLRDILRLQIAVLEVFKSNSILLNYLERQPIEMMVEFIGAALKLHCMRRERSENTDHLTITAQCLHVLGGLCACSSHQDETFEHIAKVTMRWQPQDVLIVTKELCNCSSISDAASTWLVGKLKTVFQLHYLDLDVIDKVVDHLPKIFQFVCHIEHHLDDMLMALNSLLRIALKKSYTSQLTAKIVRSVGLIAQRCPDIYQLENFTVICKSTAKFITMPTLEVRFATLFTFTILLNTNCVTKDTIGNSPTHWEFCCELYNSIEFKKLSLNDDEDSIRNSNAIMVQMLIAIFLRSSFHQEIALKELLFHCALRRLPESEFLSLHSKVPGYGQTMLDLIRPYTDFLLHKWSSQGWPITKFPYFLCYEKKNNFRKAHASRIMAYVFLYGKTEDIERHSKSISEEVALPLLGSYVLAKNAFCSESEGKEFQDHHQRLSENLRYSQLNAKDVELNVDTLCCAIGLLEDDLQEMNRLLGFNVPGSSSSNWYNLSVESLFNCLSLHIGSHKTSSRGDTRIQSMSTLQIKHPRILVDLFGRLKTNCFTSSFSSQALRYLFLYCEIADAVYEAAAEEAAKTKAAKIAECSLFVRDIWFFMVRYLRHTKSSQVQMCALSFLEQLLTSKPAFGPEEFTTHMAEIAKLLSVFQRECVAKEVKEKASDVVKMILDCHRSHINMHSFLEDTTECEFLQTLREKYNSKQEPNKDTSDVDNYLRSFLKRPTAERLRDLRNYIAEYKDSLQKNERILFDVISRLIQMARDSVSKQSSLDALKCLAQIGPLKLSNVSYYFQTDFDSFEEESEHLEPIEQFLNVICEALEKSLFQFDPHTHDALVSVVVQVVNSQCGLRIMDRFKNVQIFAVTPPESSVLNGYMQISGIDWLACLKATQDLTYEPWMCAFVSNVFTNCGWLEFSALAAKSLPFAKTCLQPFIKLLLGSNQKQHLESLCRMLDYFFECFVSSKSRSSMPQIFYNKRAIKRFLHICECIRVVNNWSIPVDLSNVVMASNHCQAYFLSIMYLELWACSESVKPLTNESFQASAKKAYESIGCLDAIPGFVNPMLSRVDFLGRSNNLTAVLLESAHLDKASSQLCMDIMKGNGLWSFAKLQQQQSTEPDYEIFWRLGQWDSLTDSKQQQQLGARTSFNLEQEFNRHHFVALRSISQREEENSLSAIEMAYSCVRDILQEISVECLQSVYKYLTWLCSLQQAEDFCQIQFGTQIPAPQMNQLFRKWQTELELNYGNFTCKEHVIAHQIALFKMAGTRATRRLTDFFKQNPVDTYLLKGIGECKAAGRLNLAAKYIGILREMPDISESTKMSVLLEDAEVNVKMGNHQIAKSILEHVTTNDKFMYCLQRVPALRMQGEFLMDCNAESLSSVLHHKFNGSLKLIDDFVLHREALRVKTLDIGQWDNIEDFANRHRTAAYAAMAKYADREYQQLYEYRHSQDYQTLLDIIEQNRSTGEKVSQRENQDKRIMGIQMKRYASLDERQLQRIEAKLTEHLCSAVRNHMAYCRMDSGFSSAAIYRIISLWFTNASNEHLQKCVKDEILTVPTYKFICAANQLTGRLNSKNNSLLKELTELLVRCGRDHPHHIFYQLYPLVYAHLDGENSNTERAGIAQRIIAKICENNSSAAETSKQLESLLPVLIKFANEGKTENNQGVSDSARYKQFEKVRRIRNLDAVHCPTLELPVMPNKNYNITSIIKWTNEISQCGGLNAPAKVMCICSDGQTRAQLIKGKDDLRQDAVMQQVFGIVNELLQQDSEFIERKLQLRTYKVTPLSMRSGILEWCTNSMPVGHYLVGEGKGGAHMRYHPSDWPNNKCRSLSMNHLKSPKEKRYEIYKLICGHMKPVFHYFLLEKFPIPGVWFERRLAYTNSVATTSMVGYVLGLGDRHTQNILIDQQTAEVIHIDFGIAFEQGKIQTTPETVPFRLTRDFVAPMGICGTKGVFAKSCEATMHILRRYKSVFTTILEVLLYDPLFIWGVLKKKQSSQANSQHSSEESVNLVAQRALLLVQNKLEGREAGSTRGDSNVEAQVERLINEATLPSNLCMLFPGWDPQL</sequence>
<dbReference type="EC" id="2.7.11.1" evidence="2"/>
<dbReference type="SUPFAM" id="SSF56112">
    <property type="entry name" value="Protein kinase-like (PK-like)"/>
    <property type="match status" value="1"/>
</dbReference>
<dbReference type="CDD" id="cd05171">
    <property type="entry name" value="PIKKc_ATM"/>
    <property type="match status" value="1"/>
</dbReference>
<evidence type="ECO:0000256" key="13">
    <source>
        <dbReference type="ARBA" id="ARBA00073111"/>
    </source>
</evidence>
<dbReference type="PROSITE" id="PS51190">
    <property type="entry name" value="FATC"/>
    <property type="match status" value="1"/>
</dbReference>
<accession>A0A6P4J3C8</accession>
<evidence type="ECO:0000256" key="1">
    <source>
        <dbReference type="ARBA" id="ARBA00004123"/>
    </source>
</evidence>
<dbReference type="InterPro" id="IPR014009">
    <property type="entry name" value="PIK_FAT"/>
</dbReference>
<comment type="catalytic activity">
    <reaction evidence="12">
        <text>L-seryl-[protein] + ATP = O-phospho-L-seryl-[protein] + ADP + H(+)</text>
        <dbReference type="Rhea" id="RHEA:17989"/>
        <dbReference type="Rhea" id="RHEA-COMP:9863"/>
        <dbReference type="Rhea" id="RHEA-COMP:11604"/>
        <dbReference type="ChEBI" id="CHEBI:15378"/>
        <dbReference type="ChEBI" id="CHEBI:29999"/>
        <dbReference type="ChEBI" id="CHEBI:30616"/>
        <dbReference type="ChEBI" id="CHEBI:83421"/>
        <dbReference type="ChEBI" id="CHEBI:456216"/>
        <dbReference type="EC" id="2.7.11.1"/>
    </reaction>
</comment>
<reference evidence="18" key="1">
    <citation type="submission" date="2025-08" db="UniProtKB">
        <authorList>
            <consortium name="RefSeq"/>
        </authorList>
    </citation>
    <scope>IDENTIFICATION</scope>
    <source>
        <strain evidence="18">14028-0561.14</strain>
        <tissue evidence="18">Whole fly</tissue>
    </source>
</reference>
<protein>
    <recommendedName>
        <fullName evidence="13">Serine/threonine-protein kinase ATM</fullName>
        <ecNumber evidence="2">2.7.11.1</ecNumber>
    </recommendedName>
</protein>